<evidence type="ECO:0000313" key="1">
    <source>
        <dbReference type="EMBL" id="KWX25506.1"/>
    </source>
</evidence>
<organism evidence="1 2">
    <name type="scientific">Mycolicibacterium wolinskyi</name>
    <dbReference type="NCBI Taxonomy" id="59750"/>
    <lineage>
        <taxon>Bacteria</taxon>
        <taxon>Bacillati</taxon>
        <taxon>Actinomycetota</taxon>
        <taxon>Actinomycetes</taxon>
        <taxon>Mycobacteriales</taxon>
        <taxon>Mycobacteriaceae</taxon>
        <taxon>Mycolicibacterium</taxon>
    </lineage>
</organism>
<dbReference type="Gene3D" id="3.40.50.1820">
    <property type="entry name" value="alpha/beta hydrolase"/>
    <property type="match status" value="2"/>
</dbReference>
<dbReference type="AlphaFoldDB" id="A0A132PT43"/>
<dbReference type="GO" id="GO:0016042">
    <property type="term" value="P:lipid catabolic process"/>
    <property type="evidence" value="ECO:0007669"/>
    <property type="project" value="InterPro"/>
</dbReference>
<name>A0A132PT43_9MYCO</name>
<protein>
    <recommendedName>
        <fullName evidence="3">Lipase</fullName>
    </recommendedName>
</protein>
<accession>A0A132PT43</accession>
<dbReference type="SUPFAM" id="SSF53474">
    <property type="entry name" value="alpha/beta-Hydrolases"/>
    <property type="match status" value="1"/>
</dbReference>
<dbReference type="STRING" id="59750.AWC31_20660"/>
<proteinExistence type="predicted"/>
<dbReference type="Proteomes" id="UP000070612">
    <property type="component" value="Unassembled WGS sequence"/>
</dbReference>
<gene>
    <name evidence="1" type="ORF">AFM11_04490</name>
</gene>
<evidence type="ECO:0008006" key="3">
    <source>
        <dbReference type="Google" id="ProtNLM"/>
    </source>
</evidence>
<keyword evidence="2" id="KW-1185">Reference proteome</keyword>
<dbReference type="InterPro" id="IPR029058">
    <property type="entry name" value="AB_hydrolase_fold"/>
</dbReference>
<dbReference type="EMBL" id="LGTW01000002">
    <property type="protein sequence ID" value="KWX25506.1"/>
    <property type="molecule type" value="Genomic_DNA"/>
</dbReference>
<dbReference type="Pfam" id="PF03583">
    <property type="entry name" value="LIP"/>
    <property type="match status" value="1"/>
</dbReference>
<dbReference type="InterPro" id="IPR005152">
    <property type="entry name" value="Lipase_secreted"/>
</dbReference>
<reference evidence="1 2" key="1">
    <citation type="submission" date="2015-07" db="EMBL/GenBank/DDBJ databases">
        <title>A draft genome sequence of Mycobacterium wolinskyi.</title>
        <authorList>
            <person name="de Man T.J."/>
            <person name="Perry K.A."/>
            <person name="Coulliette A.D."/>
            <person name="Jensen B."/>
            <person name="Toney N.C."/>
            <person name="Limbago B.M."/>
            <person name="Noble-Wang J."/>
        </authorList>
    </citation>
    <scope>NUCLEOTIDE SEQUENCE [LARGE SCALE GENOMIC DNA]</scope>
    <source>
        <strain evidence="1 2">CDC_01</strain>
    </source>
</reference>
<evidence type="ECO:0000313" key="2">
    <source>
        <dbReference type="Proteomes" id="UP000070612"/>
    </source>
</evidence>
<comment type="caution">
    <text evidence="1">The sequence shown here is derived from an EMBL/GenBank/DDBJ whole genome shotgun (WGS) entry which is preliminary data.</text>
</comment>
<dbReference type="PATRIC" id="fig|59750.3.peg.2776"/>
<dbReference type="PIRSF" id="PIRSF029171">
    <property type="entry name" value="Esterase_LipA"/>
    <property type="match status" value="1"/>
</dbReference>
<sequence length="401" mass="41791">METQEMVRVLALLSVIFLVAGCGGGSGDASDTAQGEPGAGTVVAEAPLDHLDQALRDAASSARGMTYRSRSGIDDDNTHVTGSVFVPKGNAPDGGFPVVALAPEVNGTAADCAASLSPNLGGNSGTVQELLKAGFVVFVPDYQGLGKPSDGKDIYHPYLDSTTAGYVIIDGVRAALTMVPEASTSWAALGNYQGGQAAWAANELVANYGSGLELVATASLSPIADFEGLADAAMAGTLTPEQKLIYVAFLAAVKNAYPYDFELDDYRRGNAEQHWDALMSCNESERMGLAAQIGPDDLKPASPEALAAIRGYLQKTTLPQGPTDAPMYVIYGGRDPAIPAAWTDSALTRACQMGDVVQIAFWPDQSHQGTSPVAALGWLGERFKSIPSANDCEAFLASHKP</sequence>
<dbReference type="PANTHER" id="PTHR34853:SF1">
    <property type="entry name" value="LIPASE 5"/>
    <property type="match status" value="1"/>
</dbReference>
<dbReference type="GO" id="GO:0004806">
    <property type="term" value="F:triacylglycerol lipase activity"/>
    <property type="evidence" value="ECO:0007669"/>
    <property type="project" value="InterPro"/>
</dbReference>
<dbReference type="PANTHER" id="PTHR34853">
    <property type="match status" value="1"/>
</dbReference>